<keyword evidence="2" id="KW-1185">Reference proteome</keyword>
<organism evidence="1 2">
    <name type="scientific">Ficus carica</name>
    <name type="common">Common fig</name>
    <dbReference type="NCBI Taxonomy" id="3494"/>
    <lineage>
        <taxon>Eukaryota</taxon>
        <taxon>Viridiplantae</taxon>
        <taxon>Streptophyta</taxon>
        <taxon>Embryophyta</taxon>
        <taxon>Tracheophyta</taxon>
        <taxon>Spermatophyta</taxon>
        <taxon>Magnoliopsida</taxon>
        <taxon>eudicotyledons</taxon>
        <taxon>Gunneridae</taxon>
        <taxon>Pentapetalae</taxon>
        <taxon>rosids</taxon>
        <taxon>fabids</taxon>
        <taxon>Rosales</taxon>
        <taxon>Moraceae</taxon>
        <taxon>Ficeae</taxon>
        <taxon>Ficus</taxon>
    </lineage>
</organism>
<protein>
    <submittedName>
        <fullName evidence="1">Uncharacterized protein</fullName>
    </submittedName>
</protein>
<proteinExistence type="predicted"/>
<dbReference type="AlphaFoldDB" id="A0AA88DJY5"/>
<accession>A0AA88DJY5</accession>
<dbReference type="EMBL" id="BTGU01000044">
    <property type="protein sequence ID" value="GMN53094.1"/>
    <property type="molecule type" value="Genomic_DNA"/>
</dbReference>
<evidence type="ECO:0000313" key="1">
    <source>
        <dbReference type="EMBL" id="GMN53094.1"/>
    </source>
</evidence>
<reference evidence="1" key="1">
    <citation type="submission" date="2023-07" db="EMBL/GenBank/DDBJ databases">
        <title>draft genome sequence of fig (Ficus carica).</title>
        <authorList>
            <person name="Takahashi T."/>
            <person name="Nishimura K."/>
        </authorList>
    </citation>
    <scope>NUCLEOTIDE SEQUENCE</scope>
</reference>
<gene>
    <name evidence="1" type="ORF">TIFTF001_022245</name>
</gene>
<dbReference type="Proteomes" id="UP001187192">
    <property type="component" value="Unassembled WGS sequence"/>
</dbReference>
<comment type="caution">
    <text evidence="1">The sequence shown here is derived from an EMBL/GenBank/DDBJ whole genome shotgun (WGS) entry which is preliminary data.</text>
</comment>
<sequence length="112" mass="12545">MDAPDPSSPCSSRAAVTMMFRKPLRLVLGAREAVMVRDLARRLGLAWWCNGWRLGSQWRREAITLEFLWEGCKWVCGNLRVRGGVQRGAGMILTLKSSLQNHCTLSGDGGRR</sequence>
<name>A0AA88DJY5_FICCA</name>
<evidence type="ECO:0000313" key="2">
    <source>
        <dbReference type="Proteomes" id="UP001187192"/>
    </source>
</evidence>